<evidence type="ECO:0000256" key="14">
    <source>
        <dbReference type="ARBA" id="ARBA00022989"/>
    </source>
</evidence>
<dbReference type="AlphaFoldDB" id="A0AAX6ILC3"/>
<keyword evidence="8" id="KW-0602">Photosynthesis</keyword>
<feature type="transmembrane region" description="Helical" evidence="22">
    <location>
        <begin position="21"/>
        <end position="42"/>
    </location>
</feature>
<reference evidence="23" key="2">
    <citation type="submission" date="2023-04" db="EMBL/GenBank/DDBJ databases">
        <authorList>
            <person name="Bruccoleri R.E."/>
            <person name="Oakeley E.J."/>
            <person name="Faust A.-M."/>
            <person name="Dessus-Babus S."/>
            <person name="Altorfer M."/>
            <person name="Burckhardt D."/>
            <person name="Oertli M."/>
            <person name="Naumann U."/>
            <person name="Petersen F."/>
            <person name="Wong J."/>
        </authorList>
    </citation>
    <scope>NUCLEOTIDE SEQUENCE</scope>
    <source>
        <strain evidence="23">GSM-AAB239-AS_SAM_17_03QT</strain>
        <tissue evidence="23">Leaf</tissue>
    </source>
</reference>
<comment type="subunit">
    <text evidence="20">The PsaA/B heterodimer binds the P700 chlorophyll special pair and subsequent electron acceptors. PSI consists of a core antenna complex that captures photons, and an electron transfer chain that converts photonic excitation into a charge separation. The eukaryotic PSI reaction center is composed of at least 11 subunits.</text>
</comment>
<keyword evidence="16" id="KW-0560">Oxidoreductase</keyword>
<dbReference type="InterPro" id="IPR020586">
    <property type="entry name" value="PSI_PsaA/B_CS"/>
</dbReference>
<evidence type="ECO:0000256" key="2">
    <source>
        <dbReference type="ARBA" id="ARBA00004141"/>
    </source>
</evidence>
<evidence type="ECO:0000256" key="10">
    <source>
        <dbReference type="ARBA" id="ARBA00022723"/>
    </source>
</evidence>
<keyword evidence="7" id="KW-0148">Chlorophyll</keyword>
<keyword evidence="12" id="KW-0460">Magnesium</keyword>
<dbReference type="GO" id="GO:0009535">
    <property type="term" value="C:chloroplast thylakoid membrane"/>
    <property type="evidence" value="ECO:0007669"/>
    <property type="project" value="TreeGrafter"/>
</dbReference>
<evidence type="ECO:0000256" key="15">
    <source>
        <dbReference type="ARBA" id="ARBA00022991"/>
    </source>
</evidence>
<evidence type="ECO:0000256" key="20">
    <source>
        <dbReference type="ARBA" id="ARBA00026002"/>
    </source>
</evidence>
<dbReference type="GO" id="GO:0015979">
    <property type="term" value="P:photosynthesis"/>
    <property type="evidence" value="ECO:0007669"/>
    <property type="project" value="UniProtKB-KW"/>
</dbReference>
<proteinExistence type="inferred from homology"/>
<dbReference type="SUPFAM" id="SSF81558">
    <property type="entry name" value="Photosystem I subunits PsaA/PsaB"/>
    <property type="match status" value="1"/>
</dbReference>
<organism evidence="23 24">
    <name type="scientific">Iris pallida</name>
    <name type="common">Sweet iris</name>
    <dbReference type="NCBI Taxonomy" id="29817"/>
    <lineage>
        <taxon>Eukaryota</taxon>
        <taxon>Viridiplantae</taxon>
        <taxon>Streptophyta</taxon>
        <taxon>Embryophyta</taxon>
        <taxon>Tracheophyta</taxon>
        <taxon>Spermatophyta</taxon>
        <taxon>Magnoliopsida</taxon>
        <taxon>Liliopsida</taxon>
        <taxon>Asparagales</taxon>
        <taxon>Iridaceae</taxon>
        <taxon>Iridoideae</taxon>
        <taxon>Irideae</taxon>
        <taxon>Iris</taxon>
    </lineage>
</organism>
<keyword evidence="18" id="KW-0411">Iron-sulfur</keyword>
<evidence type="ECO:0000313" key="23">
    <source>
        <dbReference type="EMBL" id="KAJ6854120.1"/>
    </source>
</evidence>
<keyword evidence="14 22" id="KW-1133">Transmembrane helix</keyword>
<keyword evidence="13" id="KW-0249">Electron transport</keyword>
<dbReference type="GO" id="GO:0046872">
    <property type="term" value="F:metal ion binding"/>
    <property type="evidence" value="ECO:0007669"/>
    <property type="project" value="UniProtKB-KW"/>
</dbReference>
<evidence type="ECO:0000256" key="3">
    <source>
        <dbReference type="ARBA" id="ARBA00010598"/>
    </source>
</evidence>
<evidence type="ECO:0000256" key="22">
    <source>
        <dbReference type="SAM" id="Phobius"/>
    </source>
</evidence>
<protein>
    <recommendedName>
        <fullName evidence="4">photosystem I</fullName>
        <ecNumber evidence="4">1.97.1.12</ecNumber>
    </recommendedName>
</protein>
<dbReference type="PRINTS" id="PR00257">
    <property type="entry name" value="PHOTSYSPSAAB"/>
</dbReference>
<evidence type="ECO:0000256" key="8">
    <source>
        <dbReference type="ARBA" id="ARBA00022531"/>
    </source>
</evidence>
<accession>A0AAX6ILC3</accession>
<dbReference type="GO" id="GO:0016491">
    <property type="term" value="F:oxidoreductase activity"/>
    <property type="evidence" value="ECO:0007669"/>
    <property type="project" value="UniProtKB-KW"/>
</dbReference>
<keyword evidence="19 22" id="KW-0472">Membrane</keyword>
<keyword evidence="17" id="KW-0408">Iron</keyword>
<dbReference type="Gene3D" id="1.20.1130.10">
    <property type="entry name" value="Photosystem I PsaA/PsaB"/>
    <property type="match status" value="1"/>
</dbReference>
<comment type="subcellular location">
    <subcellularLocation>
        <location evidence="2">Membrane</location>
        <topology evidence="2">Multi-pass membrane protein</topology>
    </subcellularLocation>
</comment>
<name>A0AAX6ILC3_IRIPA</name>
<evidence type="ECO:0000256" key="4">
    <source>
        <dbReference type="ARBA" id="ARBA00013197"/>
    </source>
</evidence>
<evidence type="ECO:0000256" key="12">
    <source>
        <dbReference type="ARBA" id="ARBA00022842"/>
    </source>
</evidence>
<sequence>MGTEYPCFSTWRNSSRYSNKYNLTWGGGELVAVGSKVALLPIPLGTADFLVHHIHVFMIHVTVLILLKCVMFVRSSRLIPDKANLSFCFPCDGPERGGTCQVSA</sequence>
<dbReference type="EMBL" id="JANAVB010000196">
    <property type="protein sequence ID" value="KAJ6854120.1"/>
    <property type="molecule type" value="Genomic_DNA"/>
</dbReference>
<dbReference type="Proteomes" id="UP001140949">
    <property type="component" value="Unassembled WGS sequence"/>
</dbReference>
<dbReference type="InterPro" id="IPR001280">
    <property type="entry name" value="PSI_PsaA/B"/>
</dbReference>
<evidence type="ECO:0000256" key="16">
    <source>
        <dbReference type="ARBA" id="ARBA00023002"/>
    </source>
</evidence>
<dbReference type="Pfam" id="PF00223">
    <property type="entry name" value="PsaA_PsaB"/>
    <property type="match status" value="1"/>
</dbReference>
<comment type="caution">
    <text evidence="23">The sequence shown here is derived from an EMBL/GenBank/DDBJ whole genome shotgun (WGS) entry which is preliminary data.</text>
</comment>
<evidence type="ECO:0000256" key="5">
    <source>
        <dbReference type="ARBA" id="ARBA00022448"/>
    </source>
</evidence>
<dbReference type="PANTHER" id="PTHR30128:SF19">
    <property type="entry name" value="PHOTOSYSTEM I P700 CHLOROPHYLL A APOPROTEIN A1-RELATED"/>
    <property type="match status" value="1"/>
</dbReference>
<keyword evidence="15" id="KW-0157">Chromophore</keyword>
<keyword evidence="24" id="KW-1185">Reference proteome</keyword>
<dbReference type="GO" id="GO:0009522">
    <property type="term" value="C:photosystem I"/>
    <property type="evidence" value="ECO:0007669"/>
    <property type="project" value="UniProtKB-KW"/>
</dbReference>
<feature type="transmembrane region" description="Helical" evidence="22">
    <location>
        <begin position="54"/>
        <end position="73"/>
    </location>
</feature>
<evidence type="ECO:0000256" key="18">
    <source>
        <dbReference type="ARBA" id="ARBA00023014"/>
    </source>
</evidence>
<evidence type="ECO:0000256" key="19">
    <source>
        <dbReference type="ARBA" id="ARBA00023136"/>
    </source>
</evidence>
<dbReference type="EC" id="1.97.1.12" evidence="4"/>
<evidence type="ECO:0000256" key="9">
    <source>
        <dbReference type="ARBA" id="ARBA00022692"/>
    </source>
</evidence>
<dbReference type="PROSITE" id="PS00419">
    <property type="entry name" value="PHOTOSYSTEM_I_PSAAB"/>
    <property type="match status" value="1"/>
</dbReference>
<gene>
    <name evidence="23" type="ORF">M6B38_101480</name>
</gene>
<comment type="similarity">
    <text evidence="3">Belongs to the PsaA/PsaB family.</text>
</comment>
<comment type="function">
    <text evidence="1">PsaA and PsaB bind P700, the primary electron donor of photosystem I (PSI), as well as the electron acceptors A0, A1 and FX. PSI is a plastocyanin-ferredoxin oxidoreductase, converting photonic excitation into a charge separation, which transfers an electron from the donor P700 chlorophyll pair to the spectroscopically characterized acceptors A0, A1, FX, FA and FB in turn. Oxidized P700 is reduced on the lumenal side of the thylakoid membrane by plastocyanin.</text>
</comment>
<dbReference type="PANTHER" id="PTHR30128">
    <property type="entry name" value="OUTER MEMBRANE PROTEIN, OMPA-RELATED"/>
    <property type="match status" value="1"/>
</dbReference>
<keyword evidence="11" id="KW-0603">Photosystem I</keyword>
<dbReference type="InterPro" id="IPR036408">
    <property type="entry name" value="PSI_PsaA/B_sf"/>
</dbReference>
<evidence type="ECO:0000256" key="17">
    <source>
        <dbReference type="ARBA" id="ARBA00023004"/>
    </source>
</evidence>
<dbReference type="GO" id="GO:0016168">
    <property type="term" value="F:chlorophyll binding"/>
    <property type="evidence" value="ECO:0007669"/>
    <property type="project" value="UniProtKB-KW"/>
</dbReference>
<keyword evidence="6" id="KW-0004">4Fe-4S</keyword>
<reference evidence="23" key="1">
    <citation type="journal article" date="2023" name="GigaByte">
        <title>Genome assembly of the bearded iris, Iris pallida Lam.</title>
        <authorList>
            <person name="Bruccoleri R.E."/>
            <person name="Oakeley E.J."/>
            <person name="Faust A.M.E."/>
            <person name="Altorfer M."/>
            <person name="Dessus-Babus S."/>
            <person name="Burckhardt D."/>
            <person name="Oertli M."/>
            <person name="Naumann U."/>
            <person name="Petersen F."/>
            <person name="Wong J."/>
        </authorList>
    </citation>
    <scope>NUCLEOTIDE SEQUENCE</scope>
    <source>
        <strain evidence="23">GSM-AAB239-AS_SAM_17_03QT</strain>
    </source>
</reference>
<evidence type="ECO:0000256" key="11">
    <source>
        <dbReference type="ARBA" id="ARBA00022836"/>
    </source>
</evidence>
<evidence type="ECO:0000256" key="21">
    <source>
        <dbReference type="ARBA" id="ARBA00048912"/>
    </source>
</evidence>
<evidence type="ECO:0000256" key="1">
    <source>
        <dbReference type="ARBA" id="ARBA00003162"/>
    </source>
</evidence>
<keyword evidence="5" id="KW-0813">Transport</keyword>
<keyword evidence="10" id="KW-0479">Metal-binding</keyword>
<comment type="catalytic activity">
    <reaction evidence="21">
        <text>reduced [plastocyanin] + hnu + oxidized [2Fe-2S]-[ferredoxin] = oxidized [plastocyanin] + reduced [2Fe-2S]-[ferredoxin]</text>
        <dbReference type="Rhea" id="RHEA:30407"/>
        <dbReference type="Rhea" id="RHEA-COMP:10000"/>
        <dbReference type="Rhea" id="RHEA-COMP:10001"/>
        <dbReference type="Rhea" id="RHEA-COMP:10039"/>
        <dbReference type="Rhea" id="RHEA-COMP:10040"/>
        <dbReference type="ChEBI" id="CHEBI:29036"/>
        <dbReference type="ChEBI" id="CHEBI:30212"/>
        <dbReference type="ChEBI" id="CHEBI:33737"/>
        <dbReference type="ChEBI" id="CHEBI:33738"/>
        <dbReference type="ChEBI" id="CHEBI:49552"/>
        <dbReference type="EC" id="1.97.1.12"/>
    </reaction>
</comment>
<evidence type="ECO:0000256" key="13">
    <source>
        <dbReference type="ARBA" id="ARBA00022982"/>
    </source>
</evidence>
<dbReference type="GO" id="GO:0051539">
    <property type="term" value="F:4 iron, 4 sulfur cluster binding"/>
    <property type="evidence" value="ECO:0007669"/>
    <property type="project" value="UniProtKB-KW"/>
</dbReference>
<evidence type="ECO:0000256" key="6">
    <source>
        <dbReference type="ARBA" id="ARBA00022485"/>
    </source>
</evidence>
<evidence type="ECO:0000256" key="7">
    <source>
        <dbReference type="ARBA" id="ARBA00022494"/>
    </source>
</evidence>
<evidence type="ECO:0000313" key="24">
    <source>
        <dbReference type="Proteomes" id="UP001140949"/>
    </source>
</evidence>
<keyword evidence="9 22" id="KW-0812">Transmembrane</keyword>